<reference evidence="1" key="1">
    <citation type="submission" date="2020-09" db="EMBL/GenBank/DDBJ databases">
        <title>Distribution of Beta-Lactamase Producing Gram-Negative Bacterial Isolates in Isabela River of Santo Domingo, Dominican Republic.</title>
        <authorList>
            <person name="Calderon V."/>
            <person name="Bonnelly R."/>
            <person name="Del Rosario C."/>
            <person name="Duarte A."/>
            <person name="Barauna R."/>
            <person name="Juca Ramos R.T."/>
            <person name="Perdomo O.P."/>
            <person name="Rodriguez De Francisco L.E."/>
            <person name="Franco De Los Santos E.F."/>
        </authorList>
    </citation>
    <scope>NUCLEOTIDE SEQUENCE</scope>
    <source>
        <strain evidence="1">INTEC_BI15</strain>
    </source>
</reference>
<organism evidence="1 2">
    <name type="scientific">Acinetobacter baumannii</name>
    <dbReference type="NCBI Taxonomy" id="470"/>
    <lineage>
        <taxon>Bacteria</taxon>
        <taxon>Pseudomonadati</taxon>
        <taxon>Pseudomonadota</taxon>
        <taxon>Gammaproteobacteria</taxon>
        <taxon>Moraxellales</taxon>
        <taxon>Moraxellaceae</taxon>
        <taxon>Acinetobacter</taxon>
        <taxon>Acinetobacter calcoaceticus/baumannii complex</taxon>
    </lineage>
</organism>
<accession>A0AAP1QUK4</accession>
<evidence type="ECO:0008006" key="3">
    <source>
        <dbReference type="Google" id="ProtNLM"/>
    </source>
</evidence>
<gene>
    <name evidence="1" type="ORF">IHV20_02380</name>
</gene>
<comment type="caution">
    <text evidence="1">The sequence shown here is derived from an EMBL/GenBank/DDBJ whole genome shotgun (WGS) entry which is preliminary data.</text>
</comment>
<dbReference type="RefSeq" id="WP_190595728.1">
    <property type="nucleotide sequence ID" value="NZ_JACXKJ010000001.1"/>
</dbReference>
<dbReference type="AlphaFoldDB" id="A0AAP1QUK4"/>
<dbReference type="Proteomes" id="UP000655940">
    <property type="component" value="Unassembled WGS sequence"/>
</dbReference>
<evidence type="ECO:0000313" key="2">
    <source>
        <dbReference type="Proteomes" id="UP000655940"/>
    </source>
</evidence>
<protein>
    <recommendedName>
        <fullName evidence="3">Lipoprotein</fullName>
    </recommendedName>
</protein>
<name>A0AAP1QUK4_ACIBA</name>
<sequence>MKSNIIIIRTIPIFLCFLLSACDEDNDEQSPPLRNFVDSQLTLIKDNTSFPLKVKEESNDSNQPLYLYKQGFIKNNNLFNPSENQLEYNFSLKDESNNNHIYKITLRYESNNFSNQPIDIEFIDQTTNSTQVFACSSVAYPCINITTVVDKNTGKSEVKFNKTNLRNTQSTIELNGSISGELAVNPPNIDVIPSSNQNYALNMYNNNESFQNILDGKLQFIQFVNHNIMNFNTGPSYIYDFISVKTINNKVTEFELISYLDPSINRRVDPNSFSKIQYNPETYSFNITQANLVYYDFPSSANEYIEGNIGP</sequence>
<evidence type="ECO:0000313" key="1">
    <source>
        <dbReference type="EMBL" id="MBE0329007.1"/>
    </source>
</evidence>
<dbReference type="EMBL" id="JACZEI010000002">
    <property type="protein sequence ID" value="MBE0329007.1"/>
    <property type="molecule type" value="Genomic_DNA"/>
</dbReference>
<dbReference type="PROSITE" id="PS51257">
    <property type="entry name" value="PROKAR_LIPOPROTEIN"/>
    <property type="match status" value="1"/>
</dbReference>
<proteinExistence type="predicted"/>